<feature type="compositionally biased region" description="Low complexity" evidence="5">
    <location>
        <begin position="410"/>
        <end position="420"/>
    </location>
</feature>
<dbReference type="Gene3D" id="2.60.40.1170">
    <property type="entry name" value="Mu homology domain, subdomain B"/>
    <property type="match status" value="2"/>
</dbReference>
<name>A0A2C6KR32_9APIC</name>
<dbReference type="EMBL" id="MIGC01003917">
    <property type="protein sequence ID" value="PHJ18756.1"/>
    <property type="molecule type" value="Genomic_DNA"/>
</dbReference>
<evidence type="ECO:0000259" key="6">
    <source>
        <dbReference type="PROSITE" id="PS51072"/>
    </source>
</evidence>
<evidence type="ECO:0000256" key="5">
    <source>
        <dbReference type="SAM" id="MobiDB-lite"/>
    </source>
</evidence>
<evidence type="ECO:0000256" key="3">
    <source>
        <dbReference type="ARBA" id="ARBA00022927"/>
    </source>
</evidence>
<gene>
    <name evidence="7" type="ORF">CSUI_007419</name>
</gene>
<evidence type="ECO:0000256" key="4">
    <source>
        <dbReference type="ARBA" id="ARBA00023136"/>
    </source>
</evidence>
<dbReference type="InterPro" id="IPR011012">
    <property type="entry name" value="Longin-like_dom_sf"/>
</dbReference>
<organism evidence="7 8">
    <name type="scientific">Cystoisospora suis</name>
    <dbReference type="NCBI Taxonomy" id="483139"/>
    <lineage>
        <taxon>Eukaryota</taxon>
        <taxon>Sar</taxon>
        <taxon>Alveolata</taxon>
        <taxon>Apicomplexa</taxon>
        <taxon>Conoidasida</taxon>
        <taxon>Coccidia</taxon>
        <taxon>Eucoccidiorida</taxon>
        <taxon>Eimeriorina</taxon>
        <taxon>Sarcocystidae</taxon>
        <taxon>Cystoisospora</taxon>
    </lineage>
</organism>
<accession>A0A2C6KR32</accession>
<dbReference type="Gene3D" id="3.30.450.60">
    <property type="match status" value="1"/>
</dbReference>
<dbReference type="GO" id="GO:0012505">
    <property type="term" value="C:endomembrane system"/>
    <property type="evidence" value="ECO:0007669"/>
    <property type="project" value="UniProtKB-SubCell"/>
</dbReference>
<dbReference type="VEuPathDB" id="ToxoDB:CSUI_007419"/>
<evidence type="ECO:0000313" key="8">
    <source>
        <dbReference type="Proteomes" id="UP000221165"/>
    </source>
</evidence>
<dbReference type="PROSITE" id="PS51072">
    <property type="entry name" value="MHD"/>
    <property type="match status" value="1"/>
</dbReference>
<keyword evidence="8" id="KW-1185">Reference proteome</keyword>
<feature type="compositionally biased region" description="Gly residues" evidence="5">
    <location>
        <begin position="41"/>
        <end position="61"/>
    </location>
</feature>
<evidence type="ECO:0000256" key="1">
    <source>
        <dbReference type="ARBA" id="ARBA00004308"/>
    </source>
</evidence>
<dbReference type="SUPFAM" id="SSF49447">
    <property type="entry name" value="Second domain of Mu2 adaptin subunit (ap50) of ap2 adaptor"/>
    <property type="match status" value="2"/>
</dbReference>
<dbReference type="SUPFAM" id="SSF64356">
    <property type="entry name" value="SNARE-like"/>
    <property type="match status" value="1"/>
</dbReference>
<dbReference type="AlphaFoldDB" id="A0A2C6KR32"/>
<dbReference type="GO" id="GO:0006886">
    <property type="term" value="P:intracellular protein transport"/>
    <property type="evidence" value="ECO:0007669"/>
    <property type="project" value="InterPro"/>
</dbReference>
<feature type="region of interest" description="Disordered" evidence="5">
    <location>
        <begin position="378"/>
        <end position="438"/>
    </location>
</feature>
<keyword evidence="2" id="KW-0813">Transport</keyword>
<evidence type="ECO:0000256" key="2">
    <source>
        <dbReference type="ARBA" id="ARBA00022448"/>
    </source>
</evidence>
<dbReference type="OrthoDB" id="433318at2759"/>
<dbReference type="PRINTS" id="PR00314">
    <property type="entry name" value="CLATHRINADPT"/>
</dbReference>
<dbReference type="InterPro" id="IPR028565">
    <property type="entry name" value="MHD"/>
</dbReference>
<dbReference type="Pfam" id="PF00928">
    <property type="entry name" value="Adap_comp_sub"/>
    <property type="match status" value="1"/>
</dbReference>
<keyword evidence="4" id="KW-0472">Membrane</keyword>
<sequence>MDSLFVLNNTGTFLVEKHYGVRTPRDACGPLLQRLIAAGRTDGGSDGGAGGSSSGGGGRGGSKAASLLPRVMRGARGTILLHVSHNNLLFVGVTHQEAEPLLLLELLQRMQSALAWYCGTSTTSASASLSSALLGDGGCCAEFSLTEEALRRHYSLVYVLLDEMSACGYPATVQGNVLQMLVPRPSVMEAAMKLVNGSSQVLSSLAASIGLSQNSLGGSSGIGGGGGSQGLQPSIESRAGEGMGLGSGSGEGGGISGAGSDCWWRRGNVHYASNEVYVDVLESIHATVNSDGNMVQASVTGAIQMNCRLSGLPELCLTLRRPQLLKDASFHPCVRLSRFKRDHVLSFCPPDGDFVLTQYWLCDSRFTLPLSVTGSISFPSSSTRSSSSSSSSSGFPLLGSKTKKPGGGSSDNSFSSSSLGKGSGFTPSKSRGGDSGGGGLGRLDLRLNAFCPVGKSSASSAGLGADRRTMEGVCVMIQLPTFVQGATITATSGTVRFLHTSSTLLWEVGSFAFDAPTQRAEGTLSLVPEEGKRLDVLPPCETSLVANVQFLIKNWVPSGFKLDSLDVSGINVPPYKGCRYSTVAGNVEFRIDCGGGTRL</sequence>
<feature type="compositionally biased region" description="Gly residues" evidence="5">
    <location>
        <begin position="241"/>
        <end position="254"/>
    </location>
</feature>
<dbReference type="InterPro" id="IPR050431">
    <property type="entry name" value="Adaptor_comp_med_subunit"/>
</dbReference>
<protein>
    <submittedName>
        <fullName evidence="7">Adaptor complexes medium subunit family protein</fullName>
    </submittedName>
</protein>
<dbReference type="GO" id="GO:0016192">
    <property type="term" value="P:vesicle-mediated transport"/>
    <property type="evidence" value="ECO:0007669"/>
    <property type="project" value="InterPro"/>
</dbReference>
<dbReference type="Proteomes" id="UP000221165">
    <property type="component" value="Unassembled WGS sequence"/>
</dbReference>
<dbReference type="InterPro" id="IPR001392">
    <property type="entry name" value="Clathrin_mu"/>
</dbReference>
<dbReference type="RefSeq" id="XP_067920462.1">
    <property type="nucleotide sequence ID" value="XM_068067564.1"/>
</dbReference>
<feature type="region of interest" description="Disordered" evidence="5">
    <location>
        <begin position="39"/>
        <end position="63"/>
    </location>
</feature>
<comment type="caution">
    <text evidence="7">The sequence shown here is derived from an EMBL/GenBank/DDBJ whole genome shotgun (WGS) entry which is preliminary data.</text>
</comment>
<feature type="domain" description="MHD" evidence="6">
    <location>
        <begin position="273"/>
        <end position="590"/>
    </location>
</feature>
<feature type="region of interest" description="Disordered" evidence="5">
    <location>
        <begin position="222"/>
        <end position="254"/>
    </location>
</feature>
<reference evidence="7 8" key="1">
    <citation type="journal article" date="2017" name="Int. J. Parasitol.">
        <title>The genome of the protozoan parasite Cystoisospora suis and a reverse vaccinology approach to identify vaccine candidates.</title>
        <authorList>
            <person name="Palmieri N."/>
            <person name="Shrestha A."/>
            <person name="Ruttkowski B."/>
            <person name="Beck T."/>
            <person name="Vogl C."/>
            <person name="Tomley F."/>
            <person name="Blake D.P."/>
            <person name="Joachim A."/>
        </authorList>
    </citation>
    <scope>NUCLEOTIDE SEQUENCE [LARGE SCALE GENOMIC DNA]</scope>
    <source>
        <strain evidence="7 8">Wien I</strain>
    </source>
</reference>
<comment type="subcellular location">
    <subcellularLocation>
        <location evidence="1">Endomembrane system</location>
    </subcellularLocation>
</comment>
<dbReference type="PANTHER" id="PTHR10529">
    <property type="entry name" value="AP COMPLEX SUBUNIT MU"/>
    <property type="match status" value="1"/>
</dbReference>
<keyword evidence="3" id="KW-0653">Protein transport</keyword>
<dbReference type="GeneID" id="94430775"/>
<evidence type="ECO:0000313" key="7">
    <source>
        <dbReference type="EMBL" id="PHJ18756.1"/>
    </source>
</evidence>
<dbReference type="GO" id="GO:0030131">
    <property type="term" value="C:clathrin adaptor complex"/>
    <property type="evidence" value="ECO:0007669"/>
    <property type="project" value="InterPro"/>
</dbReference>
<proteinExistence type="predicted"/>
<dbReference type="InterPro" id="IPR036168">
    <property type="entry name" value="AP2_Mu_C_sf"/>
</dbReference>
<feature type="compositionally biased region" description="Low complexity" evidence="5">
    <location>
        <begin position="378"/>
        <end position="400"/>
    </location>
</feature>